<comment type="similarity">
    <text evidence="1">Belongs to the bacterial ribosomal protein bL20 family.</text>
</comment>
<protein>
    <recommendedName>
        <fullName evidence="4">Large ribosomal subunit protein bL20m</fullName>
    </recommendedName>
    <alternativeName>
        <fullName evidence="5">39S ribosomal protein L20, mitochondrial</fullName>
    </alternativeName>
</protein>
<dbReference type="AlphaFoldDB" id="A0A7R9LUF3"/>
<dbReference type="FunFam" id="1.10.1900.20:FF:000001">
    <property type="entry name" value="50S ribosomal protein L20"/>
    <property type="match status" value="1"/>
</dbReference>
<reference evidence="6" key="1">
    <citation type="submission" date="2020-11" db="EMBL/GenBank/DDBJ databases">
        <authorList>
            <person name="Tran Van P."/>
        </authorList>
    </citation>
    <scope>NUCLEOTIDE SEQUENCE</scope>
</reference>
<gene>
    <name evidence="6" type="ORF">ONB1V03_LOCUS6593</name>
</gene>
<dbReference type="GO" id="GO:0003735">
    <property type="term" value="F:structural constituent of ribosome"/>
    <property type="evidence" value="ECO:0007669"/>
    <property type="project" value="InterPro"/>
</dbReference>
<dbReference type="InterPro" id="IPR035566">
    <property type="entry name" value="Ribosomal_protein_bL20_C"/>
</dbReference>
<evidence type="ECO:0000256" key="3">
    <source>
        <dbReference type="ARBA" id="ARBA00023274"/>
    </source>
</evidence>
<keyword evidence="2" id="KW-0689">Ribosomal protein</keyword>
<evidence type="ECO:0000313" key="6">
    <source>
        <dbReference type="EMBL" id="CAD7648109.1"/>
    </source>
</evidence>
<evidence type="ECO:0000256" key="5">
    <source>
        <dbReference type="ARBA" id="ARBA00076245"/>
    </source>
</evidence>
<dbReference type="GO" id="GO:0019843">
    <property type="term" value="F:rRNA binding"/>
    <property type="evidence" value="ECO:0007669"/>
    <property type="project" value="InterPro"/>
</dbReference>
<evidence type="ECO:0000256" key="1">
    <source>
        <dbReference type="ARBA" id="ARBA00007698"/>
    </source>
</evidence>
<evidence type="ECO:0000256" key="2">
    <source>
        <dbReference type="ARBA" id="ARBA00022980"/>
    </source>
</evidence>
<dbReference type="OrthoDB" id="10251781at2759"/>
<sequence length="155" mass="18034">MVNLTQICLKYMPHWMKRPENRSVYFKRVALLRLTGTFGGLSRNSFKVAVKKWTKTMQYKPKYRRLRSQMIQDLYSQRILGAVEEHGFKYELFMSCLTKCGVELNRKSLSTLAVYEPKTFESLVDLAKTKLREEADSEIAINTKPVDGVITRGML</sequence>
<dbReference type="Pfam" id="PF00453">
    <property type="entry name" value="Ribosomal_L20"/>
    <property type="match status" value="1"/>
</dbReference>
<accession>A0A7R9LUF3</accession>
<dbReference type="EMBL" id="CAJPVJ010003014">
    <property type="protein sequence ID" value="CAG2167081.1"/>
    <property type="molecule type" value="Genomic_DNA"/>
</dbReference>
<dbReference type="PANTHER" id="PTHR10986">
    <property type="entry name" value="39S RIBOSOMAL PROTEIN L20"/>
    <property type="match status" value="1"/>
</dbReference>
<keyword evidence="3" id="KW-0687">Ribonucleoprotein</keyword>
<evidence type="ECO:0000256" key="4">
    <source>
        <dbReference type="ARBA" id="ARBA00072767"/>
    </source>
</evidence>
<dbReference type="GO" id="GO:0005840">
    <property type="term" value="C:ribosome"/>
    <property type="evidence" value="ECO:0007669"/>
    <property type="project" value="UniProtKB-KW"/>
</dbReference>
<evidence type="ECO:0000313" key="7">
    <source>
        <dbReference type="Proteomes" id="UP000728032"/>
    </source>
</evidence>
<dbReference type="InterPro" id="IPR005813">
    <property type="entry name" value="Ribosomal_bL20"/>
</dbReference>
<dbReference type="EMBL" id="OC917839">
    <property type="protein sequence ID" value="CAD7648109.1"/>
    <property type="molecule type" value="Genomic_DNA"/>
</dbReference>
<keyword evidence="7" id="KW-1185">Reference proteome</keyword>
<dbReference type="SUPFAM" id="SSF74731">
    <property type="entry name" value="Ribosomal protein L20"/>
    <property type="match status" value="1"/>
</dbReference>
<organism evidence="6">
    <name type="scientific">Oppiella nova</name>
    <dbReference type="NCBI Taxonomy" id="334625"/>
    <lineage>
        <taxon>Eukaryota</taxon>
        <taxon>Metazoa</taxon>
        <taxon>Ecdysozoa</taxon>
        <taxon>Arthropoda</taxon>
        <taxon>Chelicerata</taxon>
        <taxon>Arachnida</taxon>
        <taxon>Acari</taxon>
        <taxon>Acariformes</taxon>
        <taxon>Sarcoptiformes</taxon>
        <taxon>Oribatida</taxon>
        <taxon>Brachypylina</taxon>
        <taxon>Oppioidea</taxon>
        <taxon>Oppiidae</taxon>
        <taxon>Oppiella</taxon>
    </lineage>
</organism>
<proteinExistence type="inferred from homology"/>
<dbReference type="Gene3D" id="1.10.1900.20">
    <property type="entry name" value="Ribosomal protein L20"/>
    <property type="match status" value="1"/>
</dbReference>
<dbReference type="PRINTS" id="PR00062">
    <property type="entry name" value="RIBOSOMALL20"/>
</dbReference>
<name>A0A7R9LUF3_9ACAR</name>
<dbReference type="GO" id="GO:1990904">
    <property type="term" value="C:ribonucleoprotein complex"/>
    <property type="evidence" value="ECO:0007669"/>
    <property type="project" value="UniProtKB-KW"/>
</dbReference>
<dbReference type="Proteomes" id="UP000728032">
    <property type="component" value="Unassembled WGS sequence"/>
</dbReference>
<dbReference type="GO" id="GO:0006412">
    <property type="term" value="P:translation"/>
    <property type="evidence" value="ECO:0007669"/>
    <property type="project" value="InterPro"/>
</dbReference>